<keyword evidence="1" id="KW-0812">Transmembrane</keyword>
<dbReference type="PROSITE" id="PS51352">
    <property type="entry name" value="THIOREDOXIN_2"/>
    <property type="match status" value="1"/>
</dbReference>
<dbReference type="InterPro" id="IPR036249">
    <property type="entry name" value="Thioredoxin-like_sf"/>
</dbReference>
<name>A0A081LED1_9BACI</name>
<dbReference type="RefSeq" id="WP_034318373.1">
    <property type="nucleotide sequence ID" value="NZ_JOTP01000003.1"/>
</dbReference>
<evidence type="ECO:0000259" key="2">
    <source>
        <dbReference type="PROSITE" id="PS51352"/>
    </source>
</evidence>
<keyword evidence="1" id="KW-1133">Transmembrane helix</keyword>
<sequence>MTDILLIIVLLIVIAQLAVVFLLARFIGKFMNKIKTLDGIELKEAEVGDPAPLFRSYTHLGEKVMLKEYLQSGRAVMLLFVNSTCMTCKSILADMQQQISSDDVQFIFINGDEQADDASLLQLLPDQAVYMRSSQIMELYGITVVPQAIHIDEHGIILQRKSLQNAKQFEQLLHAS</sequence>
<dbReference type="Proteomes" id="UP000028091">
    <property type="component" value="Unassembled WGS sequence"/>
</dbReference>
<feature type="transmembrane region" description="Helical" evidence="1">
    <location>
        <begin position="6"/>
        <end position="27"/>
    </location>
</feature>
<dbReference type="InterPro" id="IPR012336">
    <property type="entry name" value="Thioredoxin-like_fold"/>
</dbReference>
<dbReference type="InterPro" id="IPR013766">
    <property type="entry name" value="Thioredoxin_domain"/>
</dbReference>
<evidence type="ECO:0000313" key="4">
    <source>
        <dbReference type="Proteomes" id="UP000028091"/>
    </source>
</evidence>
<evidence type="ECO:0000313" key="3">
    <source>
        <dbReference type="EMBL" id="KEP27607.1"/>
    </source>
</evidence>
<keyword evidence="1" id="KW-0472">Membrane</keyword>
<dbReference type="OrthoDB" id="462848at2"/>
<keyword evidence="4" id="KW-1185">Reference proteome</keyword>
<dbReference type="AlphaFoldDB" id="A0A081LED1"/>
<comment type="caution">
    <text evidence="3">The sequence shown here is derived from an EMBL/GenBank/DDBJ whole genome shotgun (WGS) entry which is preliminary data.</text>
</comment>
<accession>A0A081LED1</accession>
<gene>
    <name evidence="3" type="ORF">BA70_10780</name>
</gene>
<protein>
    <submittedName>
        <fullName evidence="3">Antioxidant, AhpC/TSA family protein</fullName>
    </submittedName>
</protein>
<dbReference type="Gene3D" id="3.40.30.10">
    <property type="entry name" value="Glutaredoxin"/>
    <property type="match status" value="1"/>
</dbReference>
<feature type="domain" description="Thioredoxin" evidence="2">
    <location>
        <begin position="45"/>
        <end position="176"/>
    </location>
</feature>
<reference evidence="3 4" key="1">
    <citation type="submission" date="2012-09" db="EMBL/GenBank/DDBJ databases">
        <title>Genome Sequence of Bacillus sp. DW5-4.</title>
        <authorList>
            <person name="Lai Q."/>
            <person name="Liu Y."/>
            <person name="Shao Z."/>
        </authorList>
    </citation>
    <scope>NUCLEOTIDE SEQUENCE [LARGE SCALE GENOMIC DNA]</scope>
    <source>
        <strain evidence="3 4">DW5-4</strain>
    </source>
</reference>
<dbReference type="eggNOG" id="COG0526">
    <property type="taxonomic scope" value="Bacteria"/>
</dbReference>
<dbReference type="EMBL" id="JOTP01000003">
    <property type="protein sequence ID" value="KEP27607.1"/>
    <property type="molecule type" value="Genomic_DNA"/>
</dbReference>
<dbReference type="Pfam" id="PF13098">
    <property type="entry name" value="Thioredoxin_2"/>
    <property type="match status" value="1"/>
</dbReference>
<evidence type="ECO:0000256" key="1">
    <source>
        <dbReference type="SAM" id="Phobius"/>
    </source>
</evidence>
<organism evidence="3 4">
    <name type="scientific">Bacillus zhangzhouensis</name>
    <dbReference type="NCBI Taxonomy" id="1178540"/>
    <lineage>
        <taxon>Bacteria</taxon>
        <taxon>Bacillati</taxon>
        <taxon>Bacillota</taxon>
        <taxon>Bacilli</taxon>
        <taxon>Bacillales</taxon>
        <taxon>Bacillaceae</taxon>
        <taxon>Bacillus</taxon>
    </lineage>
</organism>
<dbReference type="SUPFAM" id="SSF52833">
    <property type="entry name" value="Thioredoxin-like"/>
    <property type="match status" value="1"/>
</dbReference>
<proteinExistence type="predicted"/>